<dbReference type="EC" id="3.5.1.108" evidence="4"/>
<sequence>MARRSWPASVRTFRALASSPVSWEMTGKPQQTLASVVERSGTGLHSGVSATVRLLPARAGEGRYFALAGDWVTIPATIDHVVESQLCTTLRRGSAIIGTVEHLLSALEGSGVDNVRVEVEGGNEVPILDGSSREWVEAIEEAGLCSAKDNTGIEIAKLAPVVHEPLYVWRDDSFVAAFPNPKIQMTYGINFSQAPAIGCQWLSFFPTDQHIYSQEIAPARTFCILEEVGSLRDVGLIQGGSIDNAIVCSSSAGWINPPLRFQDEPCRHKVLDLIGDLSLLSENGNQGLPIAHLLAYKAGHALHARFTSHLKDLLIRHERTANQSTCSYPGA</sequence>
<keyword evidence="10" id="KW-0443">Lipid metabolism</keyword>
<dbReference type="GO" id="GO:0046872">
    <property type="term" value="F:metal ion binding"/>
    <property type="evidence" value="ECO:0007669"/>
    <property type="project" value="UniProtKB-KW"/>
</dbReference>
<dbReference type="Gene3D" id="3.30.1700.10">
    <property type="entry name" value="lpxc deacetylase, domain 2"/>
    <property type="match status" value="1"/>
</dbReference>
<dbReference type="InterPro" id="IPR015870">
    <property type="entry name" value="UDP-acyl_N-AcGlcN_deAcase_N"/>
</dbReference>
<dbReference type="PANTHER" id="PTHR33694">
    <property type="entry name" value="UDP-3-O-ACYL-N-ACETYLGLUCOSAMINE DEACETYLASE 1, MITOCHONDRIAL-RELATED"/>
    <property type="match status" value="1"/>
</dbReference>
<comment type="function">
    <text evidence="12">Involved in the biosynthesis of lipid A, a phosphorylated glycolipid that in bacteria anchors the lipopolysaccharide to the outer membrane of the cell. Lipid A-like molecules in plants may serve as structural components of the outer membranes of mitochondria and/or chloroplasts, or may be involved in signal transduction or plant defense responses.</text>
</comment>
<dbReference type="EMBL" id="LR746267">
    <property type="protein sequence ID" value="CAA7394908.1"/>
    <property type="molecule type" value="Genomic_DNA"/>
</dbReference>
<protein>
    <recommendedName>
        <fullName evidence="4">UDP-3-O-acyl-N-acetylglucosamine deacetylase</fullName>
        <ecNumber evidence="4">3.5.1.108</ecNumber>
    </recommendedName>
</protein>
<dbReference type="PANTHER" id="PTHR33694:SF1">
    <property type="entry name" value="UDP-3-O-ACYL-N-ACETYLGLUCOSAMINE DEACETYLASE 1, MITOCHONDRIAL-RELATED"/>
    <property type="match status" value="1"/>
</dbReference>
<keyword evidence="8" id="KW-0378">Hydrolase</keyword>
<evidence type="ECO:0000256" key="10">
    <source>
        <dbReference type="ARBA" id="ARBA00023098"/>
    </source>
</evidence>
<dbReference type="InterPro" id="IPR020568">
    <property type="entry name" value="Ribosomal_Su5_D2-typ_SF"/>
</dbReference>
<comment type="pathway">
    <text evidence="2">Glycolipid biosynthesis; lipid IV(A) biosynthesis; lipid IV(A) from (3R)-3-hydroxytetradecanoyl-[acyl-carrier-protein] and UDP-N-acetyl-alpha-D-glucosamine: step 2/6.</text>
</comment>
<evidence type="ECO:0000256" key="9">
    <source>
        <dbReference type="ARBA" id="ARBA00022833"/>
    </source>
</evidence>
<keyword evidence="5" id="KW-0444">Lipid biosynthesis</keyword>
<dbReference type="HAMAP" id="MF_00388">
    <property type="entry name" value="LpxC"/>
    <property type="match status" value="1"/>
</dbReference>
<gene>
    <name evidence="13" type="ORF">SI8410_04005569</name>
</gene>
<dbReference type="Gene3D" id="3.30.230.20">
    <property type="entry name" value="lpxc deacetylase, domain 1"/>
    <property type="match status" value="1"/>
</dbReference>
<evidence type="ECO:0000256" key="1">
    <source>
        <dbReference type="ARBA" id="ARBA00001947"/>
    </source>
</evidence>
<evidence type="ECO:0000256" key="8">
    <source>
        <dbReference type="ARBA" id="ARBA00022801"/>
    </source>
</evidence>
<proteinExistence type="inferred from homology"/>
<dbReference type="SUPFAM" id="SSF54211">
    <property type="entry name" value="Ribosomal protein S5 domain 2-like"/>
    <property type="match status" value="2"/>
</dbReference>
<reference evidence="13" key="1">
    <citation type="submission" date="2020-02" db="EMBL/GenBank/DDBJ databases">
        <authorList>
            <person name="Scholz U."/>
            <person name="Mascher M."/>
            <person name="Fiebig A."/>
        </authorList>
    </citation>
    <scope>NUCLEOTIDE SEQUENCE</scope>
</reference>
<dbReference type="GO" id="GO:0016020">
    <property type="term" value="C:membrane"/>
    <property type="evidence" value="ECO:0007669"/>
    <property type="project" value="GOC"/>
</dbReference>
<evidence type="ECO:0000256" key="7">
    <source>
        <dbReference type="ARBA" id="ARBA00022723"/>
    </source>
</evidence>
<evidence type="ECO:0000256" key="3">
    <source>
        <dbReference type="ARBA" id="ARBA00006170"/>
    </source>
</evidence>
<evidence type="ECO:0000256" key="11">
    <source>
        <dbReference type="ARBA" id="ARBA00024535"/>
    </source>
</evidence>
<keyword evidence="9" id="KW-0862">Zinc</keyword>
<evidence type="ECO:0000256" key="5">
    <source>
        <dbReference type="ARBA" id="ARBA00022516"/>
    </source>
</evidence>
<dbReference type="Pfam" id="PF03331">
    <property type="entry name" value="LpxC"/>
    <property type="match status" value="1"/>
</dbReference>
<comment type="similarity">
    <text evidence="3">Belongs to the LpxC family.</text>
</comment>
<dbReference type="AlphaFoldDB" id="A0A7I8KCU3"/>
<keyword evidence="14" id="KW-1185">Reference proteome</keyword>
<dbReference type="GO" id="GO:0005739">
    <property type="term" value="C:mitochondrion"/>
    <property type="evidence" value="ECO:0007669"/>
    <property type="project" value="UniProtKB-ARBA"/>
</dbReference>
<evidence type="ECO:0000313" key="14">
    <source>
        <dbReference type="Proteomes" id="UP000663760"/>
    </source>
</evidence>
<evidence type="ECO:0000256" key="2">
    <source>
        <dbReference type="ARBA" id="ARBA00005002"/>
    </source>
</evidence>
<organism evidence="13 14">
    <name type="scientific">Spirodela intermedia</name>
    <name type="common">Intermediate duckweed</name>
    <dbReference type="NCBI Taxonomy" id="51605"/>
    <lineage>
        <taxon>Eukaryota</taxon>
        <taxon>Viridiplantae</taxon>
        <taxon>Streptophyta</taxon>
        <taxon>Embryophyta</taxon>
        <taxon>Tracheophyta</taxon>
        <taxon>Spermatophyta</taxon>
        <taxon>Magnoliopsida</taxon>
        <taxon>Liliopsida</taxon>
        <taxon>Araceae</taxon>
        <taxon>Lemnoideae</taxon>
        <taxon>Spirodela</taxon>
    </lineage>
</organism>
<comment type="catalytic activity">
    <reaction evidence="11">
        <text>a UDP-3-O-[(3R)-3-hydroxyacyl]-N-acetyl-alpha-D-glucosamine + H2O = a UDP-3-O-[(3R)-3-hydroxyacyl]-alpha-D-glucosamine + acetate</text>
        <dbReference type="Rhea" id="RHEA:67816"/>
        <dbReference type="ChEBI" id="CHEBI:15377"/>
        <dbReference type="ChEBI" id="CHEBI:30089"/>
        <dbReference type="ChEBI" id="CHEBI:137740"/>
        <dbReference type="ChEBI" id="CHEBI:173225"/>
        <dbReference type="EC" id="3.5.1.108"/>
    </reaction>
</comment>
<evidence type="ECO:0000256" key="6">
    <source>
        <dbReference type="ARBA" id="ARBA00022556"/>
    </source>
</evidence>
<dbReference type="NCBIfam" id="TIGR00325">
    <property type="entry name" value="lpxC"/>
    <property type="match status" value="1"/>
</dbReference>
<dbReference type="Proteomes" id="UP000663760">
    <property type="component" value="Chromosome 4"/>
</dbReference>
<evidence type="ECO:0000256" key="12">
    <source>
        <dbReference type="ARBA" id="ARBA00024987"/>
    </source>
</evidence>
<dbReference type="OrthoDB" id="10265200at2759"/>
<comment type="cofactor">
    <cofactor evidence="1">
        <name>Zn(2+)</name>
        <dbReference type="ChEBI" id="CHEBI:29105"/>
    </cofactor>
</comment>
<keyword evidence="7" id="KW-0479">Metal-binding</keyword>
<dbReference type="GO" id="GO:0103117">
    <property type="term" value="F:UDP-3-O-acyl-N-acetylglucosamine deacetylase activity"/>
    <property type="evidence" value="ECO:0007669"/>
    <property type="project" value="UniProtKB-EC"/>
</dbReference>
<keyword evidence="6" id="KW-0441">Lipid A biosynthesis</keyword>
<dbReference type="GO" id="GO:0009245">
    <property type="term" value="P:lipid A biosynthetic process"/>
    <property type="evidence" value="ECO:0007669"/>
    <property type="project" value="UniProtKB-KW"/>
</dbReference>
<name>A0A7I8KCU3_SPIIN</name>
<accession>A0A7I8KCU3</accession>
<evidence type="ECO:0000313" key="13">
    <source>
        <dbReference type="EMBL" id="CAA7394908.1"/>
    </source>
</evidence>
<dbReference type="GO" id="GO:2001289">
    <property type="term" value="P:lipid X metabolic process"/>
    <property type="evidence" value="ECO:0007669"/>
    <property type="project" value="UniProtKB-ARBA"/>
</dbReference>
<dbReference type="InterPro" id="IPR011334">
    <property type="entry name" value="UDP-acyl_GlcNac_deAcase_C"/>
</dbReference>
<dbReference type="UniPathway" id="UPA00359">
    <property type="reaction ID" value="UER00478"/>
</dbReference>
<dbReference type="InterPro" id="IPR004463">
    <property type="entry name" value="UDP-acyl_GlcNac_deAcase"/>
</dbReference>
<evidence type="ECO:0000256" key="4">
    <source>
        <dbReference type="ARBA" id="ARBA00012745"/>
    </source>
</evidence>